<dbReference type="Gene3D" id="1.20.1530.20">
    <property type="match status" value="1"/>
</dbReference>
<feature type="compositionally biased region" description="Basic and acidic residues" evidence="9">
    <location>
        <begin position="122"/>
        <end position="134"/>
    </location>
</feature>
<evidence type="ECO:0000256" key="7">
    <source>
        <dbReference type="ARBA" id="ARBA00023065"/>
    </source>
</evidence>
<evidence type="ECO:0000256" key="9">
    <source>
        <dbReference type="SAM" id="MobiDB-lite"/>
    </source>
</evidence>
<comment type="subcellular location">
    <subcellularLocation>
        <location evidence="1">Membrane</location>
        <topology evidence="1">Multi-pass membrane protein</topology>
    </subcellularLocation>
</comment>
<feature type="transmembrane region" description="Helical" evidence="10">
    <location>
        <begin position="269"/>
        <end position="293"/>
    </location>
</feature>
<feature type="region of interest" description="Disordered" evidence="9">
    <location>
        <begin position="55"/>
        <end position="77"/>
    </location>
</feature>
<dbReference type="InterPro" id="IPR006153">
    <property type="entry name" value="Cation/H_exchanger_TM"/>
</dbReference>
<dbReference type="GO" id="GO:0015386">
    <property type="term" value="F:potassium:proton antiporter activity"/>
    <property type="evidence" value="ECO:0007669"/>
    <property type="project" value="InterPro"/>
</dbReference>
<protein>
    <recommendedName>
        <fullName evidence="11">Cation/H+ exchanger transmembrane domain-containing protein</fullName>
    </recommendedName>
</protein>
<keyword evidence="8 10" id="KW-0472">Membrane</keyword>
<keyword evidence="5" id="KW-0732">Signal</keyword>
<evidence type="ECO:0000256" key="2">
    <source>
        <dbReference type="ARBA" id="ARBA00022448"/>
    </source>
</evidence>
<feature type="region of interest" description="Disordered" evidence="9">
    <location>
        <begin position="119"/>
        <end position="138"/>
    </location>
</feature>
<dbReference type="PANTHER" id="PTHR16254">
    <property type="entry name" value="POTASSIUM/PROTON ANTIPORTER-RELATED"/>
    <property type="match status" value="1"/>
</dbReference>
<dbReference type="OMA" id="VHAWIKS"/>
<evidence type="ECO:0000313" key="12">
    <source>
        <dbReference type="EMBL" id="KAH7307253.1"/>
    </source>
</evidence>
<keyword evidence="6 10" id="KW-1133">Transmembrane helix</keyword>
<keyword evidence="4 10" id="KW-0812">Transmembrane</keyword>
<gene>
    <name evidence="12" type="ORF">KP509_22G051700</name>
</gene>
<evidence type="ECO:0000256" key="10">
    <source>
        <dbReference type="SAM" id="Phobius"/>
    </source>
</evidence>
<feature type="transmembrane region" description="Helical" evidence="10">
    <location>
        <begin position="193"/>
        <end position="220"/>
    </location>
</feature>
<feature type="transmembrane region" description="Helical" evidence="10">
    <location>
        <begin position="543"/>
        <end position="565"/>
    </location>
</feature>
<feature type="transmembrane region" description="Helical" evidence="10">
    <location>
        <begin position="512"/>
        <end position="531"/>
    </location>
</feature>
<feature type="transmembrane region" description="Helical" evidence="10">
    <location>
        <begin position="330"/>
        <end position="352"/>
    </location>
</feature>
<feature type="transmembrane region" description="Helical" evidence="10">
    <location>
        <begin position="457"/>
        <end position="477"/>
    </location>
</feature>
<dbReference type="PANTHER" id="PTHR16254:SF14">
    <property type="entry name" value="TRANSMEMBRANE AND COILED-COIL DOMAIN-CONTAINING PROTEIN 3"/>
    <property type="match status" value="1"/>
</dbReference>
<dbReference type="InterPro" id="IPR045158">
    <property type="entry name" value="KEA4/5/6-like"/>
</dbReference>
<evidence type="ECO:0000256" key="8">
    <source>
        <dbReference type="ARBA" id="ARBA00023136"/>
    </source>
</evidence>
<evidence type="ECO:0000256" key="4">
    <source>
        <dbReference type="ARBA" id="ARBA00022692"/>
    </source>
</evidence>
<feature type="region of interest" description="Disordered" evidence="9">
    <location>
        <begin position="90"/>
        <end position="109"/>
    </location>
</feature>
<dbReference type="OrthoDB" id="1654420at2759"/>
<evidence type="ECO:0000256" key="1">
    <source>
        <dbReference type="ARBA" id="ARBA00004141"/>
    </source>
</evidence>
<accession>A0A8T2S709</accession>
<keyword evidence="2" id="KW-0813">Transport</keyword>
<dbReference type="Proteomes" id="UP000825935">
    <property type="component" value="Chromosome 22"/>
</dbReference>
<sequence length="610" mass="65989">MGQFPNAGSLCVAPNYSRLWHGLFILLLLSTFYTVDPSLATRVDISEDADDAFDEGFDESSGVNSTTVAPPPKEGSIADMIDRVLEKEFSEKDEQEGADANGSSFNSSVSEQQATLETVARVSHEKPKRNDTKAENGTSKPFQIQDVFRVESDNGAEELPTLIDKKDNIFVMSNPKSKYPVLQLDLRFIADMVVVIVSAAVGGIIFACIGQPIITGYLLAGSAIGPGGLSFVSELVQVETVAQFGVVFLLFALGLEFSTSKLRVVRSVAIFGGLLQIILFMCLCGITALLCGAKTTEGVFVGAFLSISSTAVVLKFLMERNSVNALHGQITIGTLILQDCCVGLLFALLPVLGGSTGVFHGVISMFRSLLLLFLFLTLSMILSRSFVPRFLKLMMRLSSQQTNELFQLAAVAFCLSVAWCSDKLGLSLELGSFVAGVMISTTDFAEHTLQQVEPIRNLFAALFLSSIGMLINIQFLLSHMDILLASVILVIIAKTVVVTVVVRVFGYSMKNAFLVGMSLAQIGEFAFVLLSRASNMHLVEDKLYLLLLGTTALSLVTTPLLFKFIPVIVHLGILMGWFSSVDITSAEVKGENHHSGSNQQLIVNVQSSQR</sequence>
<evidence type="ECO:0000259" key="11">
    <source>
        <dbReference type="Pfam" id="PF00999"/>
    </source>
</evidence>
<keyword evidence="7" id="KW-0406">Ion transport</keyword>
<evidence type="ECO:0000256" key="6">
    <source>
        <dbReference type="ARBA" id="ARBA00022989"/>
    </source>
</evidence>
<comment type="caution">
    <text evidence="12">The sequence shown here is derived from an EMBL/GenBank/DDBJ whole genome shotgun (WGS) entry which is preliminary data.</text>
</comment>
<evidence type="ECO:0000256" key="5">
    <source>
        <dbReference type="ARBA" id="ARBA00022729"/>
    </source>
</evidence>
<dbReference type="InterPro" id="IPR038770">
    <property type="entry name" value="Na+/solute_symporter_sf"/>
</dbReference>
<reference evidence="12" key="1">
    <citation type="submission" date="2021-08" db="EMBL/GenBank/DDBJ databases">
        <title>WGS assembly of Ceratopteris richardii.</title>
        <authorList>
            <person name="Marchant D.B."/>
            <person name="Chen G."/>
            <person name="Jenkins J."/>
            <person name="Shu S."/>
            <person name="Leebens-Mack J."/>
            <person name="Grimwood J."/>
            <person name="Schmutz J."/>
            <person name="Soltis P."/>
            <person name="Soltis D."/>
            <person name="Chen Z.-H."/>
        </authorList>
    </citation>
    <scope>NUCLEOTIDE SEQUENCE</scope>
    <source>
        <strain evidence="12">Whitten #5841</strain>
        <tissue evidence="12">Leaf</tissue>
    </source>
</reference>
<evidence type="ECO:0000256" key="3">
    <source>
        <dbReference type="ARBA" id="ARBA00022449"/>
    </source>
</evidence>
<name>A0A8T2S709_CERRI</name>
<proteinExistence type="predicted"/>
<evidence type="ECO:0000313" key="13">
    <source>
        <dbReference type="Proteomes" id="UP000825935"/>
    </source>
</evidence>
<dbReference type="AlphaFoldDB" id="A0A8T2S709"/>
<feature type="domain" description="Cation/H+ exchanger transmembrane" evidence="11">
    <location>
        <begin position="196"/>
        <end position="563"/>
    </location>
</feature>
<dbReference type="EMBL" id="CM035427">
    <property type="protein sequence ID" value="KAH7307253.1"/>
    <property type="molecule type" value="Genomic_DNA"/>
</dbReference>
<dbReference type="Pfam" id="PF00999">
    <property type="entry name" value="Na_H_Exchanger"/>
    <property type="match status" value="1"/>
</dbReference>
<keyword evidence="3" id="KW-0050">Antiport</keyword>
<organism evidence="12 13">
    <name type="scientific">Ceratopteris richardii</name>
    <name type="common">Triangle waterfern</name>
    <dbReference type="NCBI Taxonomy" id="49495"/>
    <lineage>
        <taxon>Eukaryota</taxon>
        <taxon>Viridiplantae</taxon>
        <taxon>Streptophyta</taxon>
        <taxon>Embryophyta</taxon>
        <taxon>Tracheophyta</taxon>
        <taxon>Polypodiopsida</taxon>
        <taxon>Polypodiidae</taxon>
        <taxon>Polypodiales</taxon>
        <taxon>Pteridineae</taxon>
        <taxon>Pteridaceae</taxon>
        <taxon>Parkerioideae</taxon>
        <taxon>Ceratopteris</taxon>
    </lineage>
</organism>
<feature type="transmembrane region" description="Helical" evidence="10">
    <location>
        <begin position="240"/>
        <end position="257"/>
    </location>
</feature>
<feature type="transmembrane region" description="Helical" evidence="10">
    <location>
        <begin position="483"/>
        <end position="505"/>
    </location>
</feature>
<feature type="transmembrane region" description="Helical" evidence="10">
    <location>
        <begin position="299"/>
        <end position="318"/>
    </location>
</feature>
<keyword evidence="13" id="KW-1185">Reference proteome</keyword>
<dbReference type="GO" id="GO:0016020">
    <property type="term" value="C:membrane"/>
    <property type="evidence" value="ECO:0007669"/>
    <property type="project" value="UniProtKB-SubCell"/>
</dbReference>
<feature type="transmembrane region" description="Helical" evidence="10">
    <location>
        <begin position="358"/>
        <end position="382"/>
    </location>
</feature>